<protein>
    <recommendedName>
        <fullName evidence="4">Lipoprotein</fullName>
    </recommendedName>
</protein>
<evidence type="ECO:0008006" key="4">
    <source>
        <dbReference type="Google" id="ProtNLM"/>
    </source>
</evidence>
<dbReference type="Proteomes" id="UP000017127">
    <property type="component" value="Unassembled WGS sequence"/>
</dbReference>
<dbReference type="OrthoDB" id="5517735at2"/>
<dbReference type="PROSITE" id="PS51257">
    <property type="entry name" value="PROKAR_LIPOPROTEIN"/>
    <property type="match status" value="1"/>
</dbReference>
<accession>U7QG88</accession>
<dbReference type="AlphaFoldDB" id="U7QG88"/>
<proteinExistence type="predicted"/>
<reference evidence="2 3" key="1">
    <citation type="journal article" date="2013" name="Front. Microbiol.">
        <title>Comparative genomic analyses of the cyanobacterium, Lyngbya aestuarii BL J, a powerful hydrogen producer.</title>
        <authorList>
            <person name="Kothari A."/>
            <person name="Vaughn M."/>
            <person name="Garcia-Pichel F."/>
        </authorList>
    </citation>
    <scope>NUCLEOTIDE SEQUENCE [LARGE SCALE GENOMIC DNA]</scope>
    <source>
        <strain evidence="2 3">BL J</strain>
    </source>
</reference>
<keyword evidence="3" id="KW-1185">Reference proteome</keyword>
<dbReference type="EMBL" id="AUZM01000028">
    <property type="protein sequence ID" value="ERT06974.1"/>
    <property type="molecule type" value="Genomic_DNA"/>
</dbReference>
<feature type="chain" id="PRO_5004687661" description="Lipoprotein" evidence="1">
    <location>
        <begin position="27"/>
        <end position="165"/>
    </location>
</feature>
<evidence type="ECO:0000256" key="1">
    <source>
        <dbReference type="SAM" id="SignalP"/>
    </source>
</evidence>
<dbReference type="RefSeq" id="WP_023066872.1">
    <property type="nucleotide sequence ID" value="NZ_AUZM01000028.1"/>
</dbReference>
<feature type="signal peptide" evidence="1">
    <location>
        <begin position="1"/>
        <end position="26"/>
    </location>
</feature>
<gene>
    <name evidence="2" type="ORF">M595_3068</name>
</gene>
<evidence type="ECO:0000313" key="2">
    <source>
        <dbReference type="EMBL" id="ERT06974.1"/>
    </source>
</evidence>
<sequence>MSLKRLPNILIACVLALSLFVSGCNATMTSAPPTADQSNSGGQIVAEEPVSGGEFNKFFPKSQGDYKVNFRQEKSGFAQAKVSEGGEEVALLSINDTANNPTAASKFQNSNKSIAGYPAVTQGSNTTALLVANRYQVKVTSKSLSDSEREQWLTQFNLTGLARVK</sequence>
<name>U7QG88_9CYAN</name>
<keyword evidence="1" id="KW-0732">Signal</keyword>
<evidence type="ECO:0000313" key="3">
    <source>
        <dbReference type="Proteomes" id="UP000017127"/>
    </source>
</evidence>
<comment type="caution">
    <text evidence="2">The sequence shown here is derived from an EMBL/GenBank/DDBJ whole genome shotgun (WGS) entry which is preliminary data.</text>
</comment>
<organism evidence="2 3">
    <name type="scientific">Lyngbya aestuarii BL J</name>
    <dbReference type="NCBI Taxonomy" id="1348334"/>
    <lineage>
        <taxon>Bacteria</taxon>
        <taxon>Bacillati</taxon>
        <taxon>Cyanobacteriota</taxon>
        <taxon>Cyanophyceae</taxon>
        <taxon>Oscillatoriophycideae</taxon>
        <taxon>Oscillatoriales</taxon>
        <taxon>Microcoleaceae</taxon>
        <taxon>Lyngbya</taxon>
    </lineage>
</organism>